<proteinExistence type="predicted"/>
<dbReference type="Gene3D" id="3.30.1360.200">
    <property type="match status" value="1"/>
</dbReference>
<organism evidence="2 3">
    <name type="scientific">Marivirga sericea</name>
    <dbReference type="NCBI Taxonomy" id="1028"/>
    <lineage>
        <taxon>Bacteria</taxon>
        <taxon>Pseudomonadati</taxon>
        <taxon>Bacteroidota</taxon>
        <taxon>Cytophagia</taxon>
        <taxon>Cytophagales</taxon>
        <taxon>Marivirgaceae</taxon>
        <taxon>Marivirga</taxon>
    </lineage>
</organism>
<dbReference type="EMBL" id="FXAW01000006">
    <property type="protein sequence ID" value="SMG43998.1"/>
    <property type="molecule type" value="Genomic_DNA"/>
</dbReference>
<feature type="chain" id="PRO_5012033093" description="Preprotein translocase subunit SecD" evidence="1">
    <location>
        <begin position="21"/>
        <end position="156"/>
    </location>
</feature>
<keyword evidence="3" id="KW-1185">Reference proteome</keyword>
<evidence type="ECO:0000313" key="3">
    <source>
        <dbReference type="Proteomes" id="UP000193804"/>
    </source>
</evidence>
<gene>
    <name evidence="2" type="ORF">SAMN05661096_03082</name>
</gene>
<reference evidence="3" key="1">
    <citation type="submission" date="2017-04" db="EMBL/GenBank/DDBJ databases">
        <authorList>
            <person name="Varghese N."/>
            <person name="Submissions S."/>
        </authorList>
    </citation>
    <scope>NUCLEOTIDE SEQUENCE [LARGE SCALE GENOMIC DNA]</scope>
    <source>
        <strain evidence="3">DSM 4125</strain>
    </source>
</reference>
<evidence type="ECO:0000313" key="2">
    <source>
        <dbReference type="EMBL" id="SMG43998.1"/>
    </source>
</evidence>
<sequence>MKLILLKIFLLSFLPVICFSQSDKDGVYLEFEEKGCSYKKIKLLNAKKVVCISDKPIINTGDYASISKIEFDSASNMRKFEIILSEEGSEKLAAVSKLYTGKNFAFVVDDEVVCLMKVPGVISNGKIIVTEDPRFSSLQKTYRNVKEGLELKGTVK</sequence>
<feature type="signal peptide" evidence="1">
    <location>
        <begin position="1"/>
        <end position="20"/>
    </location>
</feature>
<name>A0A1X7KRW4_9BACT</name>
<dbReference type="Proteomes" id="UP000193804">
    <property type="component" value="Unassembled WGS sequence"/>
</dbReference>
<evidence type="ECO:0000256" key="1">
    <source>
        <dbReference type="SAM" id="SignalP"/>
    </source>
</evidence>
<dbReference type="RefSeq" id="WP_085518226.1">
    <property type="nucleotide sequence ID" value="NZ_FXAW01000006.1"/>
</dbReference>
<dbReference type="AlphaFoldDB" id="A0A1X7KRW4"/>
<evidence type="ECO:0008006" key="4">
    <source>
        <dbReference type="Google" id="ProtNLM"/>
    </source>
</evidence>
<protein>
    <recommendedName>
        <fullName evidence="4">Preprotein translocase subunit SecD</fullName>
    </recommendedName>
</protein>
<keyword evidence="1" id="KW-0732">Signal</keyword>
<accession>A0A1X7KRW4</accession>